<organism evidence="2 3">
    <name type="scientific">Nepenthes gracilis</name>
    <name type="common">Slender pitcher plant</name>
    <dbReference type="NCBI Taxonomy" id="150966"/>
    <lineage>
        <taxon>Eukaryota</taxon>
        <taxon>Viridiplantae</taxon>
        <taxon>Streptophyta</taxon>
        <taxon>Embryophyta</taxon>
        <taxon>Tracheophyta</taxon>
        <taxon>Spermatophyta</taxon>
        <taxon>Magnoliopsida</taxon>
        <taxon>eudicotyledons</taxon>
        <taxon>Gunneridae</taxon>
        <taxon>Pentapetalae</taxon>
        <taxon>Caryophyllales</taxon>
        <taxon>Nepenthaceae</taxon>
        <taxon>Nepenthes</taxon>
    </lineage>
</organism>
<dbReference type="GO" id="GO:0000124">
    <property type="term" value="C:SAGA complex"/>
    <property type="evidence" value="ECO:0007669"/>
    <property type="project" value="TreeGrafter"/>
</dbReference>
<gene>
    <name evidence="2" type="ORF">Nepgr_008207</name>
</gene>
<dbReference type="AlphaFoldDB" id="A0AAD3S8C0"/>
<comment type="caution">
    <text evidence="2">The sequence shown here is derived from an EMBL/GenBank/DDBJ whole genome shotgun (WGS) entry which is preliminary data.</text>
</comment>
<dbReference type="EMBL" id="BSYO01000006">
    <property type="protein sequence ID" value="GMH06367.1"/>
    <property type="molecule type" value="Genomic_DNA"/>
</dbReference>
<protein>
    <submittedName>
        <fullName evidence="2">Uncharacterized protein</fullName>
    </submittedName>
</protein>
<sequence length="392" mass="43852">MAKVHEVPHQMMPSMATYQATVSEAIQRINLSNQNSLYLMVLEGVACIRNWKIKMSDDRHFARINVLEIKTLIGKKLGAQKAEKYYDLLHRLLSRKLSKFEFDKHCVAAIGRENIRLHNHLISSILKNACLSKTSPPKGSKPEISINYQRNCLQSLYRSTFPQSPRRGRTPSFRDRRIKDRHSPLGPFDKPHNVSAASEDLAPKAQEQQSATELLSLGSRPLEVNSVEDGEEVDQAAGSLGIHSRIPFTAPLGIPTKVKGSRKSLSVVSSSAVVLETCQGSGELPDTRSLRLRLEQKLEIKGIKISLDCVNLLNNGLDVFLKRLVKPSLYLSASRLGNGQQDRVIAQTVSGLNEVRPVRMLDFRTALELNPTILGEDWPIQLEKVCLREPVE</sequence>
<dbReference type="InterPro" id="IPR024738">
    <property type="entry name" value="Hfi1/Tada1"/>
</dbReference>
<dbReference type="GO" id="GO:0003713">
    <property type="term" value="F:transcription coactivator activity"/>
    <property type="evidence" value="ECO:0007669"/>
    <property type="project" value="TreeGrafter"/>
</dbReference>
<dbReference type="PANTHER" id="PTHR21277:SF44">
    <property type="entry name" value="TRANSCRIPTIONAL REGULATOR OF RNA POLII, SAGA, SUBUNIT"/>
    <property type="match status" value="1"/>
</dbReference>
<feature type="compositionally biased region" description="Basic and acidic residues" evidence="1">
    <location>
        <begin position="172"/>
        <end position="183"/>
    </location>
</feature>
<evidence type="ECO:0000313" key="2">
    <source>
        <dbReference type="EMBL" id="GMH06367.1"/>
    </source>
</evidence>
<dbReference type="Pfam" id="PF12767">
    <property type="entry name" value="SAGA-Tad1"/>
    <property type="match status" value="1"/>
</dbReference>
<name>A0AAD3S8C0_NEPGR</name>
<reference evidence="2" key="1">
    <citation type="submission" date="2023-05" db="EMBL/GenBank/DDBJ databases">
        <title>Nepenthes gracilis genome sequencing.</title>
        <authorList>
            <person name="Fukushima K."/>
        </authorList>
    </citation>
    <scope>NUCLEOTIDE SEQUENCE</scope>
    <source>
        <strain evidence="2">SING2019-196</strain>
    </source>
</reference>
<dbReference type="CDD" id="cd22933">
    <property type="entry name" value="HFD_HFI1"/>
    <property type="match status" value="1"/>
</dbReference>
<proteinExistence type="predicted"/>
<evidence type="ECO:0000313" key="3">
    <source>
        <dbReference type="Proteomes" id="UP001279734"/>
    </source>
</evidence>
<evidence type="ECO:0000256" key="1">
    <source>
        <dbReference type="SAM" id="MobiDB-lite"/>
    </source>
</evidence>
<dbReference type="PANTHER" id="PTHR21277">
    <property type="entry name" value="TRANSCRIPTIONAL ADAPTER 1"/>
    <property type="match status" value="1"/>
</dbReference>
<dbReference type="Proteomes" id="UP001279734">
    <property type="component" value="Unassembled WGS sequence"/>
</dbReference>
<accession>A0AAD3S8C0</accession>
<keyword evidence="3" id="KW-1185">Reference proteome</keyword>
<feature type="region of interest" description="Disordered" evidence="1">
    <location>
        <begin position="159"/>
        <end position="210"/>
    </location>
</feature>
<dbReference type="GO" id="GO:0006357">
    <property type="term" value="P:regulation of transcription by RNA polymerase II"/>
    <property type="evidence" value="ECO:0007669"/>
    <property type="project" value="TreeGrafter"/>
</dbReference>